<evidence type="ECO:0000313" key="3">
    <source>
        <dbReference type="Proteomes" id="UP000310121"/>
    </source>
</evidence>
<dbReference type="AlphaFoldDB" id="A0A4S9SUV0"/>
<dbReference type="EMBL" id="QZBN01001948">
    <property type="protein sequence ID" value="THZ14906.1"/>
    <property type="molecule type" value="Genomic_DNA"/>
</dbReference>
<evidence type="ECO:0000256" key="1">
    <source>
        <dbReference type="SAM" id="MobiDB-lite"/>
    </source>
</evidence>
<gene>
    <name evidence="2" type="ORF">D6C90_10142</name>
</gene>
<organism evidence="2 3">
    <name type="scientific">Aureobasidium pullulans</name>
    <name type="common">Black yeast</name>
    <name type="synonym">Pullularia pullulans</name>
    <dbReference type="NCBI Taxonomy" id="5580"/>
    <lineage>
        <taxon>Eukaryota</taxon>
        <taxon>Fungi</taxon>
        <taxon>Dikarya</taxon>
        <taxon>Ascomycota</taxon>
        <taxon>Pezizomycotina</taxon>
        <taxon>Dothideomycetes</taxon>
        <taxon>Dothideomycetidae</taxon>
        <taxon>Dothideales</taxon>
        <taxon>Saccotheciaceae</taxon>
        <taxon>Aureobasidium</taxon>
    </lineage>
</organism>
<name>A0A4S9SUV0_AURPU</name>
<feature type="compositionally biased region" description="Polar residues" evidence="1">
    <location>
        <begin position="316"/>
        <end position="330"/>
    </location>
</feature>
<protein>
    <submittedName>
        <fullName evidence="2">Uncharacterized protein</fullName>
    </submittedName>
</protein>
<accession>A0A4S9SUV0</accession>
<comment type="caution">
    <text evidence="2">The sequence shown here is derived from an EMBL/GenBank/DDBJ whole genome shotgun (WGS) entry which is preliminary data.</text>
</comment>
<evidence type="ECO:0000313" key="2">
    <source>
        <dbReference type="EMBL" id="THZ14906.1"/>
    </source>
</evidence>
<reference evidence="2 3" key="1">
    <citation type="submission" date="2018-10" db="EMBL/GenBank/DDBJ databases">
        <title>Fifty Aureobasidium pullulans genomes reveal a recombining polyextremotolerant generalist.</title>
        <authorList>
            <person name="Gostincar C."/>
            <person name="Turk M."/>
            <person name="Zajc J."/>
            <person name="Gunde-Cimerman N."/>
        </authorList>
    </citation>
    <scope>NUCLEOTIDE SEQUENCE [LARGE SCALE GENOMIC DNA]</scope>
    <source>
        <strain evidence="2 3">EXF-3844</strain>
    </source>
</reference>
<sequence>MSSVSLALPNELMDCLTIEIDCTHSLEEEDYHEDMAMFAESLHNIKNLADRNERLNTISISLKYIQLTTQRGHKDHPFQMLALQMFAHQFMLPKVAEAGLVLDTFYLELNFDAAPRNAALMRWMVSICAEDSPITSDVGIGYYRVIPNKEHEAWVHFYRTVSFVHCFPSCIASSQRLCPSGKHFTAPSSSRSTFITWGRSAGIFIVASLAHLSPLAPSPNQHIQCSASTSQTIQTTSPMQNTLLGPSSAPGFHKPPPESPTALIGPIAGLALFPLSRLSFRQHQHMVFASSFFGTSISLLLIDMLQRPSNSSLIDNGTSFPSRLPSTTPSVRHRLTSF</sequence>
<proteinExistence type="predicted"/>
<feature type="region of interest" description="Disordered" evidence="1">
    <location>
        <begin position="316"/>
        <end position="338"/>
    </location>
</feature>
<dbReference type="Proteomes" id="UP000310121">
    <property type="component" value="Unassembled WGS sequence"/>
</dbReference>